<feature type="region of interest" description="Disordered" evidence="1">
    <location>
        <begin position="306"/>
        <end position="357"/>
    </location>
</feature>
<evidence type="ECO:0000313" key="3">
    <source>
        <dbReference type="EMBL" id="CAL1143635.1"/>
    </source>
</evidence>
<dbReference type="InterPro" id="IPR043128">
    <property type="entry name" value="Rev_trsase/Diguanyl_cyclase"/>
</dbReference>
<dbReference type="EMBL" id="CAMXCT030001453">
    <property type="protein sequence ID" value="CAL4777572.1"/>
    <property type="molecule type" value="Genomic_DNA"/>
</dbReference>
<evidence type="ECO:0000256" key="1">
    <source>
        <dbReference type="SAM" id="MobiDB-lite"/>
    </source>
</evidence>
<dbReference type="InterPro" id="IPR052055">
    <property type="entry name" value="Hepadnavirus_pol/RT"/>
</dbReference>
<dbReference type="OrthoDB" id="447069at2759"/>
<dbReference type="Gene3D" id="3.10.10.10">
    <property type="entry name" value="HIV Type 1 Reverse Transcriptase, subunit A, domain 1"/>
    <property type="match status" value="1"/>
</dbReference>
<sequence>MAATSLADSTAAFEKQASNLGLEDEWIQGLKRLGIKNLGGLAFACGQPGSPVPEADVRALLDQAVSGKAITVGGVVVMKRLIFEAQTSMVALSRAHADPAADPSGRKMPTAERATRLAAQKLRLTGLDLQGTLEVAHSVYDVINGMVEADTLKYLSPAKCITRMQEITSAKPPKELKLDSSGSGILVKDAQSEQTCSVSGELDIMEAMTRRSLAFDAVGVADFETFQKWIQCLFQMMRQPAPPGFRAPSVTQLLRADRQAFVKMQELTRDGIKPKGDGTRPLDKILEDMHKDHSVVYYMLPTVESQKAAPKAKPDKPEKQNWGAPWKGNESSSWRSPKQGQWKQKKGATGQNGGKLPMQLKGCASTTPDGSRICFGFHIDGCSKADGTAPSQSGIQCKPSGAVEEQPPRVGGNDLKASFDENEVVAAATEIQQQTSRGLLATAGEATETASPFAVEFCSGTGGLTAQLKKAGLAGSFGVDHIVKAGNKAPIVKVDIATPDGEELARSYINSPLCAYAHFGLPCGTSSRAREIALPNMPRAPAPLRNAEHPDGIPDLPAKDAERVAAANRVYAAGCRLIVLCILRGGFATATEVEYPLELCKQWAAIIARVVERTYKGALEPLPSHPDKKARAHSMKQTRKSLAFMPEWSHVETQNVPTMPPFTVGTKLPEAFQQNSICIPQHARILRITAAPHHEQDGGENAHSGVQVAFGVPWSEEGFIEEALKRGHPANLVDGIPKSLRSSIRNNATADFEALVLRIVQDMRDGFSLVGTAEGGGILPAEFQPATLTINDLSMHSGRSNRAVFHSTKSSGNEVVDAELWRKTQAEVEKGWLAELPGLPKDDGRVSRRFAVVQAEDKVRPIDNYTESQINDAVNITGRCTVDGVDTISAMGAELMRALGMGRLPKKLKGRSFDLKSAYRQLAVKDDSLKWARLAVFCPEDRSTRCFQQFSLPFGAKASVVAFLRCARMIQWLAHHLDIPVTCYFDDYVCMAPEAVASNTEKAFELLLDLLGWEFDRSGEKADSMSEQVSALGVVFDLSQSADGVILVANTEKRKVDIAGQIAEILQAGRMTSSKAASLKGRLGFAEGQLFGRAIRRLINELGHHAMHTPTRGTLGDGTRRALEMVADRVVKAGPRRVEEQAIGELEALAVLVAYRLWGLHLKSKHLVCFLDNEGSRFLILKGYSSNKVLESIVHEIALCEEELSSLAWYARVPTEANVADHPSRLREHAMLQPQLESKVKNLAGILERARSRGWEALLRSLAALAHPPPMDPADHQLVAQLQTLQRVVAFQQLVRAALIHTDDVGDSLETHSFTNRNWENRVEQARLTFR</sequence>
<dbReference type="EMBL" id="CAMXCT020001453">
    <property type="protein sequence ID" value="CAL1143635.1"/>
    <property type="molecule type" value="Genomic_DNA"/>
</dbReference>
<dbReference type="PANTHER" id="PTHR33050:SF7">
    <property type="entry name" value="RIBONUCLEASE H"/>
    <property type="match status" value="1"/>
</dbReference>
<reference evidence="3" key="2">
    <citation type="submission" date="2024-04" db="EMBL/GenBank/DDBJ databases">
        <authorList>
            <person name="Chen Y."/>
            <person name="Shah S."/>
            <person name="Dougan E. K."/>
            <person name="Thang M."/>
            <person name="Chan C."/>
        </authorList>
    </citation>
    <scope>NUCLEOTIDE SEQUENCE [LARGE SCALE GENOMIC DNA]</scope>
</reference>
<feature type="non-terminal residue" evidence="2">
    <location>
        <position position="1"/>
    </location>
</feature>
<dbReference type="InterPro" id="IPR043502">
    <property type="entry name" value="DNA/RNA_pol_sf"/>
</dbReference>
<accession>A0A9P1FXF3</accession>
<dbReference type="PANTHER" id="PTHR33050">
    <property type="entry name" value="REVERSE TRANSCRIPTASE DOMAIN-CONTAINING PROTEIN"/>
    <property type="match status" value="1"/>
</dbReference>
<dbReference type="EMBL" id="CAMXCT010001453">
    <property type="protein sequence ID" value="CAI3990260.1"/>
    <property type="molecule type" value="Genomic_DNA"/>
</dbReference>
<dbReference type="Proteomes" id="UP001152797">
    <property type="component" value="Unassembled WGS sequence"/>
</dbReference>
<gene>
    <name evidence="2" type="ORF">C1SCF055_LOCUS17261</name>
</gene>
<feature type="compositionally biased region" description="Polar residues" evidence="1">
    <location>
        <begin position="329"/>
        <end position="342"/>
    </location>
</feature>
<evidence type="ECO:0000313" key="4">
    <source>
        <dbReference type="Proteomes" id="UP001152797"/>
    </source>
</evidence>
<evidence type="ECO:0008006" key="5">
    <source>
        <dbReference type="Google" id="ProtNLM"/>
    </source>
</evidence>
<reference evidence="2" key="1">
    <citation type="submission" date="2022-10" db="EMBL/GenBank/DDBJ databases">
        <authorList>
            <person name="Chen Y."/>
            <person name="Dougan E. K."/>
            <person name="Chan C."/>
            <person name="Rhodes N."/>
            <person name="Thang M."/>
        </authorList>
    </citation>
    <scope>NUCLEOTIDE SEQUENCE</scope>
</reference>
<comment type="caution">
    <text evidence="2">The sequence shown here is derived from an EMBL/GenBank/DDBJ whole genome shotgun (WGS) entry which is preliminary data.</text>
</comment>
<dbReference type="Gene3D" id="3.30.70.270">
    <property type="match status" value="1"/>
</dbReference>
<organism evidence="2">
    <name type="scientific">Cladocopium goreaui</name>
    <dbReference type="NCBI Taxonomy" id="2562237"/>
    <lineage>
        <taxon>Eukaryota</taxon>
        <taxon>Sar</taxon>
        <taxon>Alveolata</taxon>
        <taxon>Dinophyceae</taxon>
        <taxon>Suessiales</taxon>
        <taxon>Symbiodiniaceae</taxon>
        <taxon>Cladocopium</taxon>
    </lineage>
</organism>
<keyword evidence="4" id="KW-1185">Reference proteome</keyword>
<name>A0A9P1FXF3_9DINO</name>
<dbReference type="SUPFAM" id="SSF56672">
    <property type="entry name" value="DNA/RNA polymerases"/>
    <property type="match status" value="1"/>
</dbReference>
<proteinExistence type="predicted"/>
<protein>
    <recommendedName>
        <fullName evidence="5">Reverse transcriptase domain-containing protein</fullName>
    </recommendedName>
</protein>
<evidence type="ECO:0000313" key="2">
    <source>
        <dbReference type="EMBL" id="CAI3990260.1"/>
    </source>
</evidence>